<sequence>MFQIQNNLVYLLRQKNCINSIHLNMKCRIKNFRRKLFGFLSFSTALFIFQACYGVPQDEYNDVLVKGVIYSDTTNQPVSGIKVTVNGSSQNILTDTAGSFSFYVPSASQYHLMFSDADTAANGNYIEADTVLSTIPENGVVVRMTTVD</sequence>
<keyword evidence="1" id="KW-0812">Transmembrane</keyword>
<gene>
    <name evidence="2" type="ORF">SDC9_86985</name>
</gene>
<dbReference type="EMBL" id="VSSQ01008964">
    <property type="protein sequence ID" value="MPM40345.1"/>
    <property type="molecule type" value="Genomic_DNA"/>
</dbReference>
<keyword evidence="1" id="KW-1133">Transmembrane helix</keyword>
<dbReference type="InterPro" id="IPR008969">
    <property type="entry name" value="CarboxyPept-like_regulatory"/>
</dbReference>
<organism evidence="2">
    <name type="scientific">bioreactor metagenome</name>
    <dbReference type="NCBI Taxonomy" id="1076179"/>
    <lineage>
        <taxon>unclassified sequences</taxon>
        <taxon>metagenomes</taxon>
        <taxon>ecological metagenomes</taxon>
    </lineage>
</organism>
<dbReference type="Gene3D" id="2.60.40.1120">
    <property type="entry name" value="Carboxypeptidase-like, regulatory domain"/>
    <property type="match status" value="1"/>
</dbReference>
<reference evidence="2" key="1">
    <citation type="submission" date="2019-08" db="EMBL/GenBank/DDBJ databases">
        <authorList>
            <person name="Kucharzyk K."/>
            <person name="Murdoch R.W."/>
            <person name="Higgins S."/>
            <person name="Loffler F."/>
        </authorList>
    </citation>
    <scope>NUCLEOTIDE SEQUENCE</scope>
</reference>
<dbReference type="AlphaFoldDB" id="A0A644ZHG8"/>
<evidence type="ECO:0000256" key="1">
    <source>
        <dbReference type="SAM" id="Phobius"/>
    </source>
</evidence>
<evidence type="ECO:0008006" key="3">
    <source>
        <dbReference type="Google" id="ProtNLM"/>
    </source>
</evidence>
<feature type="transmembrane region" description="Helical" evidence="1">
    <location>
        <begin position="36"/>
        <end position="56"/>
    </location>
</feature>
<dbReference type="Pfam" id="PF13715">
    <property type="entry name" value="CarbopepD_reg_2"/>
    <property type="match status" value="1"/>
</dbReference>
<proteinExistence type="predicted"/>
<accession>A0A644ZHG8</accession>
<keyword evidence="1" id="KW-0472">Membrane</keyword>
<protein>
    <recommendedName>
        <fullName evidence="3">Carboxypeptidase regulatory-like domain-containing protein</fullName>
    </recommendedName>
</protein>
<evidence type="ECO:0000313" key="2">
    <source>
        <dbReference type="EMBL" id="MPM40345.1"/>
    </source>
</evidence>
<comment type="caution">
    <text evidence="2">The sequence shown here is derived from an EMBL/GenBank/DDBJ whole genome shotgun (WGS) entry which is preliminary data.</text>
</comment>
<dbReference type="SUPFAM" id="SSF49464">
    <property type="entry name" value="Carboxypeptidase regulatory domain-like"/>
    <property type="match status" value="1"/>
</dbReference>
<name>A0A644ZHG8_9ZZZZ</name>